<comment type="function">
    <text evidence="3">Adenine glycosylase active on G-A mispairs. MutY also corrects error-prone DNA synthesis past GO lesions which are due to the oxidatively damaged form of guanine: 7,8-dihydro-8-oxoguanine (8-oxo-dGTP).</text>
</comment>
<dbReference type="Pfam" id="PF00730">
    <property type="entry name" value="HhH-GPD"/>
    <property type="match status" value="1"/>
</dbReference>
<dbReference type="GO" id="GO:0006284">
    <property type="term" value="P:base-excision repair"/>
    <property type="evidence" value="ECO:0007669"/>
    <property type="project" value="InterPro"/>
</dbReference>
<dbReference type="Pfam" id="PF00633">
    <property type="entry name" value="HHH"/>
    <property type="match status" value="1"/>
</dbReference>
<evidence type="ECO:0000256" key="7">
    <source>
        <dbReference type="ARBA" id="ARBA00022485"/>
    </source>
</evidence>
<protein>
    <recommendedName>
        <fullName evidence="6">Adenine DNA glycosylase</fullName>
        <ecNumber evidence="5">3.2.2.31</ecNumber>
    </recommendedName>
</protein>
<dbReference type="SMART" id="SM00478">
    <property type="entry name" value="ENDO3c"/>
    <property type="match status" value="1"/>
</dbReference>
<evidence type="ECO:0000313" key="17">
    <source>
        <dbReference type="Proteomes" id="UP000009149"/>
    </source>
</evidence>
<dbReference type="Gene3D" id="3.90.79.10">
    <property type="entry name" value="Nucleoside Triphosphate Pyrophosphohydrolase"/>
    <property type="match status" value="1"/>
</dbReference>
<comment type="catalytic activity">
    <reaction evidence="1">
        <text>Hydrolyzes free adenine bases from 7,8-dihydro-8-oxoguanine:adenine mismatched double-stranded DNA, leaving an apurinic site.</text>
        <dbReference type="EC" id="3.2.2.31"/>
    </reaction>
</comment>
<dbReference type="eggNOG" id="COG1194">
    <property type="taxonomic scope" value="Bacteria"/>
</dbReference>
<evidence type="ECO:0000256" key="4">
    <source>
        <dbReference type="ARBA" id="ARBA00008343"/>
    </source>
</evidence>
<dbReference type="InterPro" id="IPR015797">
    <property type="entry name" value="NUDIX_hydrolase-like_dom_sf"/>
</dbReference>
<dbReference type="RefSeq" id="WP_012463689.1">
    <property type="nucleotide sequence ID" value="NC_010794.1"/>
</dbReference>
<evidence type="ECO:0000256" key="3">
    <source>
        <dbReference type="ARBA" id="ARBA00002933"/>
    </source>
</evidence>
<keyword evidence="12" id="KW-0411">Iron-sulfur</keyword>
<dbReference type="Gene3D" id="1.10.340.30">
    <property type="entry name" value="Hypothetical protein, domain 2"/>
    <property type="match status" value="1"/>
</dbReference>
<dbReference type="PANTHER" id="PTHR42944">
    <property type="entry name" value="ADENINE DNA GLYCOSYLASE"/>
    <property type="match status" value="1"/>
</dbReference>
<comment type="similarity">
    <text evidence="4">Belongs to the Nth/MutY family.</text>
</comment>
<evidence type="ECO:0000256" key="10">
    <source>
        <dbReference type="ARBA" id="ARBA00022801"/>
    </source>
</evidence>
<dbReference type="FunFam" id="1.10.340.30:FF:000002">
    <property type="entry name" value="Adenine DNA glycosylase"/>
    <property type="match status" value="1"/>
</dbReference>
<evidence type="ECO:0000256" key="5">
    <source>
        <dbReference type="ARBA" id="ARBA00012045"/>
    </source>
</evidence>
<dbReference type="AlphaFoldDB" id="B3DVQ4"/>
<dbReference type="GO" id="GO:0046872">
    <property type="term" value="F:metal ion binding"/>
    <property type="evidence" value="ECO:0007669"/>
    <property type="project" value="UniProtKB-KW"/>
</dbReference>
<sequence length="355" mass="41649">MESLDNIAMLAPSIEPNFKKKFWKFLSRWYGENGFKYPWRKSPTPYSVVVSEFMLQQTQAETVVPYFLAWMEKFPDWESLAKAQEKEVLRAWEGLGYYSRARNLHRIAVMLYHERKGELPSDPEELVKFPGIGPYTANAVASLAFGRKIPALDGNVIRVMARLMNINQPIHKKETIRTIFQVVDSLMQGEAEASLFNSALMDFGRAVCKPKYPRCSACVLKEMCKAKQPELLPLRTKIEIEEKKEKIAIIREDDRFWLQQANSNQNRYRGLWLFPYFDPDVMEEMAPLFSLRHSFTRYKILLEVCEASWNKERLKMMPMEGQWVKKKEIFSLPLPSPHRKIWLQLLSKDKINKEP</sequence>
<keyword evidence="7" id="KW-0004">4Fe-4S</keyword>
<evidence type="ECO:0000256" key="12">
    <source>
        <dbReference type="ARBA" id="ARBA00023014"/>
    </source>
</evidence>
<dbReference type="SUPFAM" id="SSF48150">
    <property type="entry name" value="DNA-glycosylase"/>
    <property type="match status" value="1"/>
</dbReference>
<organism evidence="16 17">
    <name type="scientific">Methylacidiphilum infernorum (isolate V4)</name>
    <name type="common">Methylokorus infernorum (strain V4)</name>
    <dbReference type="NCBI Taxonomy" id="481448"/>
    <lineage>
        <taxon>Bacteria</taxon>
        <taxon>Pseudomonadati</taxon>
        <taxon>Verrucomicrobiota</taxon>
        <taxon>Methylacidiphilae</taxon>
        <taxon>Methylacidiphilales</taxon>
        <taxon>Methylacidiphilaceae</taxon>
        <taxon>Methylacidiphilum (ex Ratnadevi et al. 2023)</taxon>
    </lineage>
</organism>
<dbReference type="InterPro" id="IPR011257">
    <property type="entry name" value="DNA_glycosylase"/>
</dbReference>
<dbReference type="GO" id="GO:0006298">
    <property type="term" value="P:mismatch repair"/>
    <property type="evidence" value="ECO:0007669"/>
    <property type="project" value="TreeGrafter"/>
</dbReference>
<name>B3DVQ4_METI4</name>
<evidence type="ECO:0000256" key="8">
    <source>
        <dbReference type="ARBA" id="ARBA00022723"/>
    </source>
</evidence>
<dbReference type="Gene3D" id="1.10.1670.10">
    <property type="entry name" value="Helix-hairpin-Helix base-excision DNA repair enzymes (C-terminal)"/>
    <property type="match status" value="1"/>
</dbReference>
<keyword evidence="10" id="KW-0378">Hydrolase</keyword>
<keyword evidence="14" id="KW-0326">Glycosidase</keyword>
<dbReference type="InterPro" id="IPR023170">
    <property type="entry name" value="HhH_base_excis_C"/>
</dbReference>
<reference evidence="16 17" key="1">
    <citation type="journal article" date="2008" name="Biol. Direct">
        <title>Complete genome sequence of the extremely acidophilic methanotroph isolate V4, Methylacidiphilum infernorum, a representative of the bacterial phylum Verrucomicrobia.</title>
        <authorList>
            <person name="Hou S."/>
            <person name="Makarova K.S."/>
            <person name="Saw J.H."/>
            <person name="Senin P."/>
            <person name="Ly B.V."/>
            <person name="Zhou Z."/>
            <person name="Ren Y."/>
            <person name="Wang J."/>
            <person name="Galperin M.Y."/>
            <person name="Omelchenko M.V."/>
            <person name="Wolf Y.I."/>
            <person name="Yutin N."/>
            <person name="Koonin E.V."/>
            <person name="Stott M.B."/>
            <person name="Mountain B.W."/>
            <person name="Crowe M.A."/>
            <person name="Smirnova A.V."/>
            <person name="Dunfield P.F."/>
            <person name="Feng L."/>
            <person name="Wang L."/>
            <person name="Alam M."/>
        </authorList>
    </citation>
    <scope>NUCLEOTIDE SEQUENCE [LARGE SCALE GENOMIC DNA]</scope>
    <source>
        <strain evidence="17">Isolate V4</strain>
    </source>
</reference>
<evidence type="ECO:0000256" key="13">
    <source>
        <dbReference type="ARBA" id="ARBA00023204"/>
    </source>
</evidence>
<keyword evidence="11" id="KW-0408">Iron</keyword>
<dbReference type="InterPro" id="IPR044298">
    <property type="entry name" value="MIG/MutY"/>
</dbReference>
<dbReference type="EMBL" id="CP000975">
    <property type="protein sequence ID" value="ACD83407.1"/>
    <property type="molecule type" value="Genomic_DNA"/>
</dbReference>
<dbReference type="STRING" id="481448.Minf_1353"/>
<dbReference type="GO" id="GO:0032357">
    <property type="term" value="F:oxidized purine DNA binding"/>
    <property type="evidence" value="ECO:0007669"/>
    <property type="project" value="TreeGrafter"/>
</dbReference>
<dbReference type="Proteomes" id="UP000009149">
    <property type="component" value="Chromosome"/>
</dbReference>
<dbReference type="CDD" id="cd00056">
    <property type="entry name" value="ENDO3c"/>
    <property type="match status" value="1"/>
</dbReference>
<dbReference type="InterPro" id="IPR000445">
    <property type="entry name" value="HhH_motif"/>
</dbReference>
<evidence type="ECO:0000259" key="15">
    <source>
        <dbReference type="SMART" id="SM00478"/>
    </source>
</evidence>
<dbReference type="GO" id="GO:0051539">
    <property type="term" value="F:4 iron, 4 sulfur cluster binding"/>
    <property type="evidence" value="ECO:0007669"/>
    <property type="project" value="UniProtKB-KW"/>
</dbReference>
<evidence type="ECO:0000256" key="14">
    <source>
        <dbReference type="ARBA" id="ARBA00023295"/>
    </source>
</evidence>
<dbReference type="PANTHER" id="PTHR42944:SF1">
    <property type="entry name" value="ADENINE DNA GLYCOSYLASE"/>
    <property type="match status" value="1"/>
</dbReference>
<dbReference type="GO" id="GO:0034039">
    <property type="term" value="F:8-oxo-7,8-dihydroguanine DNA N-glycosylase activity"/>
    <property type="evidence" value="ECO:0007669"/>
    <property type="project" value="TreeGrafter"/>
</dbReference>
<dbReference type="InterPro" id="IPR029119">
    <property type="entry name" value="MutY_C"/>
</dbReference>
<keyword evidence="8" id="KW-0479">Metal-binding</keyword>
<keyword evidence="9" id="KW-0227">DNA damage</keyword>
<accession>B3DVQ4</accession>
<evidence type="ECO:0000313" key="16">
    <source>
        <dbReference type="EMBL" id="ACD83407.1"/>
    </source>
</evidence>
<evidence type="ECO:0000256" key="9">
    <source>
        <dbReference type="ARBA" id="ARBA00022763"/>
    </source>
</evidence>
<dbReference type="KEGG" id="min:Minf_1353"/>
<proteinExistence type="inferred from homology"/>
<dbReference type="Pfam" id="PF14815">
    <property type="entry name" value="NUDIX_4"/>
    <property type="match status" value="1"/>
</dbReference>
<keyword evidence="13" id="KW-0234">DNA repair</keyword>
<evidence type="ECO:0000256" key="2">
    <source>
        <dbReference type="ARBA" id="ARBA00001966"/>
    </source>
</evidence>
<evidence type="ECO:0000256" key="11">
    <source>
        <dbReference type="ARBA" id="ARBA00023004"/>
    </source>
</evidence>
<comment type="cofactor">
    <cofactor evidence="2">
        <name>[4Fe-4S] cluster</name>
        <dbReference type="ChEBI" id="CHEBI:49883"/>
    </cofactor>
</comment>
<gene>
    <name evidence="16" type="primary">mutY</name>
    <name evidence="16" type="ordered locus">Minf_1353</name>
</gene>
<dbReference type="HOGENOM" id="CLU_012862_0_2_0"/>
<dbReference type="GO" id="GO:0035485">
    <property type="term" value="F:adenine/guanine mispair binding"/>
    <property type="evidence" value="ECO:0007669"/>
    <property type="project" value="TreeGrafter"/>
</dbReference>
<dbReference type="EC" id="3.2.2.31" evidence="5"/>
<dbReference type="OrthoDB" id="9802365at2"/>
<dbReference type="InterPro" id="IPR003265">
    <property type="entry name" value="HhH-GPD_domain"/>
</dbReference>
<evidence type="ECO:0000256" key="6">
    <source>
        <dbReference type="ARBA" id="ARBA00022023"/>
    </source>
</evidence>
<evidence type="ECO:0000256" key="1">
    <source>
        <dbReference type="ARBA" id="ARBA00000843"/>
    </source>
</evidence>
<dbReference type="GO" id="GO:0000701">
    <property type="term" value="F:purine-specific mismatch base pair DNA N-glycosylase activity"/>
    <property type="evidence" value="ECO:0007669"/>
    <property type="project" value="UniProtKB-EC"/>
</dbReference>
<feature type="domain" description="HhH-GPD" evidence="15">
    <location>
        <begin position="54"/>
        <end position="206"/>
    </location>
</feature>
<dbReference type="SUPFAM" id="SSF55811">
    <property type="entry name" value="Nudix"/>
    <property type="match status" value="1"/>
</dbReference>